<feature type="binding site" evidence="5">
    <location>
        <position position="106"/>
    </location>
    <ligand>
        <name>S-adenosyl-L-methionine</name>
        <dbReference type="ChEBI" id="CHEBI:59789"/>
    </ligand>
</feature>
<dbReference type="Proteomes" id="UP000295741">
    <property type="component" value="Unassembled WGS sequence"/>
</dbReference>
<dbReference type="Gene3D" id="3.40.50.150">
    <property type="entry name" value="Vaccinia Virus protein VP39"/>
    <property type="match status" value="1"/>
</dbReference>
<accession>A0A4R6IY29</accession>
<name>A0A4R6IY29_9BACT</name>
<dbReference type="InterPro" id="IPR029063">
    <property type="entry name" value="SAM-dependent_MTases_sf"/>
</dbReference>
<feature type="binding site" evidence="5">
    <location>
        <begin position="134"/>
        <end position="135"/>
    </location>
    <ligand>
        <name>S-adenosyl-L-methionine</name>
        <dbReference type="ChEBI" id="CHEBI:59789"/>
    </ligand>
</feature>
<comment type="caution">
    <text evidence="6">The sequence shown here is derived from an EMBL/GenBank/DDBJ whole genome shotgun (WGS) entry which is preliminary data.</text>
</comment>
<reference evidence="6 7" key="1">
    <citation type="submission" date="2019-03" db="EMBL/GenBank/DDBJ databases">
        <title>Genomic Encyclopedia of Archaeal and Bacterial Type Strains, Phase II (KMG-II): from individual species to whole genera.</title>
        <authorList>
            <person name="Goeker M."/>
        </authorList>
    </citation>
    <scope>NUCLEOTIDE SEQUENCE [LARGE SCALE GENOMIC DNA]</scope>
    <source>
        <strain evidence="6 7">DSM 28323</strain>
    </source>
</reference>
<evidence type="ECO:0000313" key="7">
    <source>
        <dbReference type="Proteomes" id="UP000295741"/>
    </source>
</evidence>
<comment type="similarity">
    <text evidence="5">Belongs to the class I-like SAM-binding methyltransferase superfamily. MenG/UbiE family.</text>
</comment>
<dbReference type="GO" id="GO:0008425">
    <property type="term" value="F:2-methoxy-6-polyprenyl-1,4-benzoquinol methyltransferase activity"/>
    <property type="evidence" value="ECO:0007669"/>
    <property type="project" value="TreeGrafter"/>
</dbReference>
<evidence type="ECO:0000313" key="6">
    <source>
        <dbReference type="EMBL" id="TDO26795.1"/>
    </source>
</evidence>
<proteinExistence type="inferred from homology"/>
<dbReference type="NCBIfam" id="TIGR01934">
    <property type="entry name" value="MenG_MenH_UbiE"/>
    <property type="match status" value="1"/>
</dbReference>
<dbReference type="Pfam" id="PF01209">
    <property type="entry name" value="Ubie_methyltran"/>
    <property type="match status" value="1"/>
</dbReference>
<dbReference type="PANTHER" id="PTHR43591">
    <property type="entry name" value="METHYLTRANSFERASE"/>
    <property type="match status" value="1"/>
</dbReference>
<dbReference type="UniPathway" id="UPA00079">
    <property type="reaction ID" value="UER00169"/>
</dbReference>
<dbReference type="AlphaFoldDB" id="A0A4R6IY29"/>
<evidence type="ECO:0000256" key="2">
    <source>
        <dbReference type="ARBA" id="ARBA00022603"/>
    </source>
</evidence>
<comment type="function">
    <text evidence="5">Methyltransferase required for the conversion of demethylmenaquinol (DMKH2) to menaquinol (MKH2).</text>
</comment>
<dbReference type="InterPro" id="IPR004033">
    <property type="entry name" value="UbiE/COQ5_MeTrFase"/>
</dbReference>
<evidence type="ECO:0000256" key="5">
    <source>
        <dbReference type="HAMAP-Rule" id="MF_01813"/>
    </source>
</evidence>
<dbReference type="GO" id="GO:0032259">
    <property type="term" value="P:methylation"/>
    <property type="evidence" value="ECO:0007669"/>
    <property type="project" value="UniProtKB-KW"/>
</dbReference>
<dbReference type="SUPFAM" id="SSF53335">
    <property type="entry name" value="S-adenosyl-L-methionine-dependent methyltransferases"/>
    <property type="match status" value="1"/>
</dbReference>
<dbReference type="PANTHER" id="PTHR43591:SF24">
    <property type="entry name" value="2-METHOXY-6-POLYPRENYL-1,4-BENZOQUINOL METHYLASE, MITOCHONDRIAL"/>
    <property type="match status" value="1"/>
</dbReference>
<comment type="pathway">
    <text evidence="5">Quinol/quinone metabolism; menaquinone biosynthesis; menaquinol from 1,4-dihydroxy-2-naphthoate: step 2/2.</text>
</comment>
<comment type="catalytic activity">
    <reaction evidence="5">
        <text>a 2-demethylmenaquinol + S-adenosyl-L-methionine = a menaquinol + S-adenosyl-L-homocysteine + H(+)</text>
        <dbReference type="Rhea" id="RHEA:42640"/>
        <dbReference type="Rhea" id="RHEA-COMP:9539"/>
        <dbReference type="Rhea" id="RHEA-COMP:9563"/>
        <dbReference type="ChEBI" id="CHEBI:15378"/>
        <dbReference type="ChEBI" id="CHEBI:18151"/>
        <dbReference type="ChEBI" id="CHEBI:55437"/>
        <dbReference type="ChEBI" id="CHEBI:57856"/>
        <dbReference type="ChEBI" id="CHEBI:59789"/>
        <dbReference type="EC" id="2.1.1.163"/>
    </reaction>
</comment>
<keyword evidence="3 5" id="KW-0808">Transferase</keyword>
<sequence length="261" mass="29353">MADLQAIIQYLCHLMAKFAHDEVVPNRQSEQGKKEQVAEMFNSIAFRYDFLNRFLTAGVDIQWRKKAIRQLQSLQPKLVLDVATGTGDVAIMTHRMLQTEKIIGIDISEGMLALGREKLTKLGLHDAIELQTGDSETINFPDQHFDAITVAYGVRNFANLDKGLAEMYRVLKPGGKLVVLEFSRPSQPLFRKLCDFYTNVVTPGVGGLFAKNKDAYQYLNDSVQAFPEGQNFLNIMHDAGFTQTYLKKLSFGICTIYCGSK</sequence>
<dbReference type="PROSITE" id="PS01184">
    <property type="entry name" value="UBIE_2"/>
    <property type="match status" value="1"/>
</dbReference>
<keyword evidence="4 5" id="KW-0949">S-adenosyl-L-methionine</keyword>
<dbReference type="InterPro" id="IPR023576">
    <property type="entry name" value="UbiE/COQ5_MeTrFase_CS"/>
</dbReference>
<evidence type="ECO:0000256" key="3">
    <source>
        <dbReference type="ARBA" id="ARBA00022679"/>
    </source>
</evidence>
<gene>
    <name evidence="5" type="primary">menG</name>
    <name evidence="6" type="ORF">BC659_2107</name>
</gene>
<keyword evidence="7" id="KW-1185">Reference proteome</keyword>
<feature type="binding site" evidence="5">
    <location>
        <position position="86"/>
    </location>
    <ligand>
        <name>S-adenosyl-L-methionine</name>
        <dbReference type="ChEBI" id="CHEBI:59789"/>
    </ligand>
</feature>
<dbReference type="NCBIfam" id="NF001244">
    <property type="entry name" value="PRK00216.1-5"/>
    <property type="match status" value="1"/>
</dbReference>
<dbReference type="EMBL" id="SNWP01000011">
    <property type="protein sequence ID" value="TDO26795.1"/>
    <property type="molecule type" value="Genomic_DNA"/>
</dbReference>
<comment type="caution">
    <text evidence="5">Lacks conserved residue(s) required for the propagation of feature annotation.</text>
</comment>
<dbReference type="GO" id="GO:0009234">
    <property type="term" value="P:menaquinone biosynthetic process"/>
    <property type="evidence" value="ECO:0007669"/>
    <property type="project" value="UniProtKB-UniRule"/>
</dbReference>
<evidence type="ECO:0000256" key="1">
    <source>
        <dbReference type="ARBA" id="ARBA00022428"/>
    </source>
</evidence>
<dbReference type="EC" id="2.1.1.163" evidence="5"/>
<dbReference type="GO" id="GO:0043770">
    <property type="term" value="F:demethylmenaquinone methyltransferase activity"/>
    <property type="evidence" value="ECO:0007669"/>
    <property type="project" value="UniProtKB-UniRule"/>
</dbReference>
<keyword evidence="2 5" id="KW-0489">Methyltransferase</keyword>
<dbReference type="CDD" id="cd02440">
    <property type="entry name" value="AdoMet_MTases"/>
    <property type="match status" value="1"/>
</dbReference>
<evidence type="ECO:0000256" key="4">
    <source>
        <dbReference type="ARBA" id="ARBA00022691"/>
    </source>
</evidence>
<dbReference type="HAMAP" id="MF_01813">
    <property type="entry name" value="MenG_UbiE_methyltr"/>
    <property type="match status" value="1"/>
</dbReference>
<dbReference type="PROSITE" id="PS51608">
    <property type="entry name" value="SAM_MT_UBIE"/>
    <property type="match status" value="1"/>
</dbReference>
<keyword evidence="1 5" id="KW-0474">Menaquinone biosynthesis</keyword>
<protein>
    <recommendedName>
        <fullName evidence="5">Demethylmenaquinone methyltransferase</fullName>
        <ecNumber evidence="5">2.1.1.163</ecNumber>
    </recommendedName>
</protein>
<organism evidence="6 7">
    <name type="scientific">Sediminibacterium goheungense</name>
    <dbReference type="NCBI Taxonomy" id="1086393"/>
    <lineage>
        <taxon>Bacteria</taxon>
        <taxon>Pseudomonadati</taxon>
        <taxon>Bacteroidota</taxon>
        <taxon>Chitinophagia</taxon>
        <taxon>Chitinophagales</taxon>
        <taxon>Chitinophagaceae</taxon>
        <taxon>Sediminibacterium</taxon>
    </lineage>
</organism>